<accession>A0A4Z1GBC2</accession>
<protein>
    <recommendedName>
        <fullName evidence="4">FAD/NAD(P)-binding domain-containing protein</fullName>
    </recommendedName>
</protein>
<dbReference type="InterPro" id="IPR023753">
    <property type="entry name" value="FAD/NAD-binding_dom"/>
</dbReference>
<comment type="similarity">
    <text evidence="1">Belongs to the class-II pyridine nucleotide-disulfide oxidoreductase family.</text>
</comment>
<evidence type="ECO:0000259" key="4">
    <source>
        <dbReference type="Pfam" id="PF07992"/>
    </source>
</evidence>
<reference evidence="5 6" key="1">
    <citation type="submission" date="2017-12" db="EMBL/GenBank/DDBJ databases">
        <title>Comparative genomics of Botrytis spp.</title>
        <authorList>
            <person name="Valero-Jimenez C.A."/>
            <person name="Tapia P."/>
            <person name="Veloso J."/>
            <person name="Silva-Moreno E."/>
            <person name="Staats M."/>
            <person name="Valdes J.H."/>
            <person name="Van Kan J.A.L."/>
        </authorList>
    </citation>
    <scope>NUCLEOTIDE SEQUENCE [LARGE SCALE GENOMIC DNA]</scope>
    <source>
        <strain evidence="5 6">Bp0003</strain>
    </source>
</reference>
<dbReference type="EMBL" id="PQXI01000001">
    <property type="protein sequence ID" value="TGO31347.1"/>
    <property type="molecule type" value="Genomic_DNA"/>
</dbReference>
<dbReference type="InterPro" id="IPR036188">
    <property type="entry name" value="FAD/NAD-bd_sf"/>
</dbReference>
<evidence type="ECO:0000256" key="1">
    <source>
        <dbReference type="ARBA" id="ARBA00009333"/>
    </source>
</evidence>
<name>A0A4Z1GBC2_9HELO</name>
<evidence type="ECO:0000313" key="6">
    <source>
        <dbReference type="Proteomes" id="UP000297910"/>
    </source>
</evidence>
<dbReference type="GO" id="GO:0097237">
    <property type="term" value="P:cellular response to toxic substance"/>
    <property type="evidence" value="ECO:0007669"/>
    <property type="project" value="UniProtKB-ARBA"/>
</dbReference>
<dbReference type="PRINTS" id="PR00469">
    <property type="entry name" value="PNDRDTASEII"/>
</dbReference>
<keyword evidence="3" id="KW-0560">Oxidoreductase</keyword>
<evidence type="ECO:0000256" key="2">
    <source>
        <dbReference type="ARBA" id="ARBA00022630"/>
    </source>
</evidence>
<dbReference type="PRINTS" id="PR00368">
    <property type="entry name" value="FADPNR"/>
</dbReference>
<evidence type="ECO:0000256" key="3">
    <source>
        <dbReference type="ARBA" id="ARBA00023002"/>
    </source>
</evidence>
<dbReference type="Proteomes" id="UP000297910">
    <property type="component" value="Unassembled WGS sequence"/>
</dbReference>
<dbReference type="PANTHER" id="PTHR48105">
    <property type="entry name" value="THIOREDOXIN REDUCTASE 1-RELATED-RELATED"/>
    <property type="match status" value="1"/>
</dbReference>
<dbReference type="InterPro" id="IPR050097">
    <property type="entry name" value="Ferredoxin-NADP_redctase_2"/>
</dbReference>
<dbReference type="Pfam" id="PF07992">
    <property type="entry name" value="Pyr_redox_2"/>
    <property type="match status" value="1"/>
</dbReference>
<feature type="domain" description="FAD/NAD(P)-binding" evidence="4">
    <location>
        <begin position="8"/>
        <end position="134"/>
    </location>
</feature>
<dbReference type="GO" id="GO:0016491">
    <property type="term" value="F:oxidoreductase activity"/>
    <property type="evidence" value="ECO:0007669"/>
    <property type="project" value="UniProtKB-KW"/>
</dbReference>
<organism evidence="5 6">
    <name type="scientific">Botrytis paeoniae</name>
    <dbReference type="NCBI Taxonomy" id="278948"/>
    <lineage>
        <taxon>Eukaryota</taxon>
        <taxon>Fungi</taxon>
        <taxon>Dikarya</taxon>
        <taxon>Ascomycota</taxon>
        <taxon>Pezizomycotina</taxon>
        <taxon>Leotiomycetes</taxon>
        <taxon>Helotiales</taxon>
        <taxon>Sclerotiniaceae</taxon>
        <taxon>Botrytis</taxon>
    </lineage>
</organism>
<keyword evidence="6" id="KW-1185">Reference proteome</keyword>
<evidence type="ECO:0000313" key="5">
    <source>
        <dbReference type="EMBL" id="TGO31347.1"/>
    </source>
</evidence>
<sequence>MSQSPPIDVLIIGSGPASLTAAPTLARQLHTAIVFDSGDYRNLEASYMHMVLTWDHKSPKQFRTSARREIENNYNTIRFEDVELKTVKQTEAGFEVADGNGKTWVGKKLILATGSASDFPDIPDSSSKASDRFAVDNRKISRLVKGDQGAEVILKFEDGSAKTESFITHNPNTHTIGPFAEQLGLKLIQTGDIDASAPSYTTSVRGVFAAGDSITPYKVVDGALSSGCNAAVAAVAQLRAEDLGHQPFS</sequence>
<dbReference type="SUPFAM" id="SSF51905">
    <property type="entry name" value="FAD/NAD(P)-binding domain"/>
    <property type="match status" value="1"/>
</dbReference>
<keyword evidence="2" id="KW-0285">Flavoprotein</keyword>
<dbReference type="Gene3D" id="3.50.50.60">
    <property type="entry name" value="FAD/NAD(P)-binding domain"/>
    <property type="match status" value="2"/>
</dbReference>
<comment type="caution">
    <text evidence="5">The sequence shown here is derived from an EMBL/GenBank/DDBJ whole genome shotgun (WGS) entry which is preliminary data.</text>
</comment>
<dbReference type="AlphaFoldDB" id="A0A4Z1GBC2"/>
<proteinExistence type="inferred from homology"/>
<gene>
    <name evidence="5" type="ORF">BPAE_0001g02480</name>
</gene>